<proteinExistence type="predicted"/>
<feature type="compositionally biased region" description="Basic and acidic residues" evidence="1">
    <location>
        <begin position="257"/>
        <end position="268"/>
    </location>
</feature>
<dbReference type="EMBL" id="LNGC01000030">
    <property type="protein sequence ID" value="KYC52203.1"/>
    <property type="molecule type" value="Genomic_DNA"/>
</dbReference>
<gene>
    <name evidence="2" type="ORF">AMQ22_00930</name>
</gene>
<dbReference type="AlphaFoldDB" id="A0A150J4Q5"/>
<evidence type="ECO:0000313" key="3">
    <source>
        <dbReference type="Proteomes" id="UP000075398"/>
    </source>
</evidence>
<sequence length="306" mass="35004">MTEEKKELTYDDAFDEAINFLHSDDETQDNADQKSEDTDAVVNEEKEDSTDTQEDTSTEDTTEEDGTKSEVDKIKELEALLEKSEQRFRSFEGRIKKELEARKEEELTRQQQFLNALKPQKEENKDELPKHLQDLYNDLPEVASAVEELVKRRTKELEEAITKRFKEKLDPFIDNVTRQQISMQYNQIKAAHPDVDDVRESGKLEKWIETLPPVFQPSAIYVINHGTAAEVISLLDQYKASIKQNTTNKENTTNTDKPTKKTNIEEIKAGLSVPSGASKDPKTTEKKSAIDDFDAGWMAALNSEKK</sequence>
<feature type="region of interest" description="Disordered" evidence="1">
    <location>
        <begin position="20"/>
        <end position="73"/>
    </location>
</feature>
<name>A0A150J4Q5_9EURY</name>
<feature type="compositionally biased region" description="Acidic residues" evidence="1">
    <location>
        <begin position="45"/>
        <end position="64"/>
    </location>
</feature>
<feature type="region of interest" description="Disordered" evidence="1">
    <location>
        <begin position="246"/>
        <end position="288"/>
    </location>
</feature>
<comment type="caution">
    <text evidence="2">The sequence shown here is derived from an EMBL/GenBank/DDBJ whole genome shotgun (WGS) entry which is preliminary data.</text>
</comment>
<evidence type="ECO:0000313" key="2">
    <source>
        <dbReference type="EMBL" id="KYC52203.1"/>
    </source>
</evidence>
<dbReference type="Proteomes" id="UP000075398">
    <property type="component" value="Unassembled WGS sequence"/>
</dbReference>
<feature type="compositionally biased region" description="Low complexity" evidence="1">
    <location>
        <begin position="246"/>
        <end position="256"/>
    </location>
</feature>
<evidence type="ECO:0000256" key="1">
    <source>
        <dbReference type="SAM" id="MobiDB-lite"/>
    </source>
</evidence>
<protein>
    <submittedName>
        <fullName evidence="2">Uncharacterized protein</fullName>
    </submittedName>
</protein>
<organism evidence="2 3">
    <name type="scientific">Candidatus Methanofastidiosum methylothiophilum</name>
    <dbReference type="NCBI Taxonomy" id="1705564"/>
    <lineage>
        <taxon>Archaea</taxon>
        <taxon>Methanobacteriati</taxon>
        <taxon>Methanobacteriota</taxon>
        <taxon>Stenosarchaea group</taxon>
        <taxon>Candidatus Methanofastidiosia</taxon>
        <taxon>Candidatus Methanofastidiosales</taxon>
        <taxon>Candidatus Methanofastidiosaceae</taxon>
        <taxon>Candidatus Methanofastidiosum</taxon>
    </lineage>
</organism>
<accession>A0A150J4Q5</accession>
<feature type="compositionally biased region" description="Basic and acidic residues" evidence="1">
    <location>
        <begin position="279"/>
        <end position="288"/>
    </location>
</feature>
<reference evidence="2 3" key="1">
    <citation type="journal article" date="2016" name="ISME J.">
        <title>Chasing the elusive Euryarchaeota class WSA2: genomes reveal a uniquely fastidious methyl-reducing methanogen.</title>
        <authorList>
            <person name="Nobu M.K."/>
            <person name="Narihiro T."/>
            <person name="Kuroda K."/>
            <person name="Mei R."/>
            <person name="Liu W.T."/>
        </authorList>
    </citation>
    <scope>NUCLEOTIDE SEQUENCE [LARGE SCALE GENOMIC DNA]</scope>
    <source>
        <strain evidence="2">U1lsi0528_Bin055</strain>
    </source>
</reference>